<accession>A0A0G1GUH0</accession>
<dbReference type="EMBL" id="LCGH01000009">
    <property type="protein sequence ID" value="KKT11007.1"/>
    <property type="molecule type" value="Genomic_DNA"/>
</dbReference>
<comment type="caution">
    <text evidence="1">The sequence shown here is derived from an EMBL/GenBank/DDBJ whole genome shotgun (WGS) entry which is preliminary data.</text>
</comment>
<organism evidence="1 2">
    <name type="scientific">Candidatus Nomurabacteria bacterium GW2011_GWF2_43_24</name>
    <dbReference type="NCBI Taxonomy" id="1618778"/>
    <lineage>
        <taxon>Bacteria</taxon>
        <taxon>Candidatus Nomuraibacteriota</taxon>
    </lineage>
</organism>
<dbReference type="Proteomes" id="UP000033907">
    <property type="component" value="Unassembled WGS sequence"/>
</dbReference>
<evidence type="ECO:0000313" key="2">
    <source>
        <dbReference type="Proteomes" id="UP000033907"/>
    </source>
</evidence>
<evidence type="ECO:0000313" key="1">
    <source>
        <dbReference type="EMBL" id="KKT11007.1"/>
    </source>
</evidence>
<protein>
    <submittedName>
        <fullName evidence="1">Uncharacterized protein</fullName>
    </submittedName>
</protein>
<proteinExistence type="predicted"/>
<name>A0A0G1GUH0_9BACT</name>
<sequence length="56" mass="6345">MRNREFVFTPKIEYELVAERSEANQNSNAFCRLRRRGIPPAKIRKGGGAAPLKTAK</sequence>
<gene>
    <name evidence="1" type="ORF">UV91_C0009G0014</name>
</gene>
<dbReference type="AlphaFoldDB" id="A0A0G1GUH0"/>
<reference evidence="1 2" key="1">
    <citation type="journal article" date="2015" name="Nature">
        <title>rRNA introns, odd ribosomes, and small enigmatic genomes across a large radiation of phyla.</title>
        <authorList>
            <person name="Brown C.T."/>
            <person name="Hug L.A."/>
            <person name="Thomas B.C."/>
            <person name="Sharon I."/>
            <person name="Castelle C.J."/>
            <person name="Singh A."/>
            <person name="Wilkins M.J."/>
            <person name="Williams K.H."/>
            <person name="Banfield J.F."/>
        </authorList>
    </citation>
    <scope>NUCLEOTIDE SEQUENCE [LARGE SCALE GENOMIC DNA]</scope>
</reference>